<dbReference type="InterPro" id="IPR051553">
    <property type="entry name" value="Ran_GTPase-activating"/>
</dbReference>
<sequence length="331" mass="33644">MHVTGDPAYDINSARWSVVEGGLPAGLSLDAVTGVVAGTPTAATTAPASFTVQVTYKAKDGQAVYSFDVAANIVVTLAGSTLPKATVNTAYSTSLQSYLSSAGDAAFDAAATRWSLAEGTLPAGLSLDATTGEVAGTPTTKTTSPASFTVLASYKGSDGQAVYTIEVGGEVFNVSKLDVGGNHTCAITTAGGLKCWGRNNYGQLGDTSTTDRLVPVDVFGLVSGVVGVSAGENHTCAVTEAGNLKCWGINTSGQLGDTSTTNRVTPVDVSGLASGVASVSADRNHTCAITTTGGLKCWGLNNYGQLGDNSTTCRIPFQLRFATFKINALKT</sequence>
<dbReference type="PANTHER" id="PTHR45982">
    <property type="entry name" value="REGULATOR OF CHROMOSOME CONDENSATION"/>
    <property type="match status" value="1"/>
</dbReference>
<dbReference type="InterPro" id="IPR000408">
    <property type="entry name" value="Reg_chr_condens"/>
</dbReference>
<proteinExistence type="predicted"/>
<dbReference type="Pfam" id="PF00415">
    <property type="entry name" value="RCC1"/>
    <property type="match status" value="1"/>
</dbReference>
<name>A0A6S7FBH2_9BURK</name>
<evidence type="ECO:0000313" key="2">
    <source>
        <dbReference type="Proteomes" id="UP000494183"/>
    </source>
</evidence>
<reference evidence="1 2" key="1">
    <citation type="submission" date="2020-04" db="EMBL/GenBank/DDBJ databases">
        <authorList>
            <person name="De Canck E."/>
        </authorList>
    </citation>
    <scope>NUCLEOTIDE SEQUENCE [LARGE SCALE GENOMIC DNA]</scope>
    <source>
        <strain evidence="1 2">LMG 6000</strain>
    </source>
</reference>
<keyword evidence="2" id="KW-1185">Reference proteome</keyword>
<dbReference type="PRINTS" id="PR00633">
    <property type="entry name" value="RCCNDNSATION"/>
</dbReference>
<dbReference type="GO" id="GO:0005085">
    <property type="term" value="F:guanyl-nucleotide exchange factor activity"/>
    <property type="evidence" value="ECO:0007669"/>
    <property type="project" value="TreeGrafter"/>
</dbReference>
<dbReference type="GO" id="GO:0005509">
    <property type="term" value="F:calcium ion binding"/>
    <property type="evidence" value="ECO:0007669"/>
    <property type="project" value="InterPro"/>
</dbReference>
<dbReference type="GO" id="GO:0016020">
    <property type="term" value="C:membrane"/>
    <property type="evidence" value="ECO:0007669"/>
    <property type="project" value="InterPro"/>
</dbReference>
<accession>A0A6S7FBH2</accession>
<dbReference type="Gene3D" id="2.130.10.30">
    <property type="entry name" value="Regulator of chromosome condensation 1/beta-lactamase-inhibitor protein II"/>
    <property type="match status" value="1"/>
</dbReference>
<gene>
    <name evidence="1" type="ORF">LMG6000_03061</name>
</gene>
<dbReference type="InterPro" id="IPR015919">
    <property type="entry name" value="Cadherin-like_sf"/>
</dbReference>
<dbReference type="SUPFAM" id="SSF49313">
    <property type="entry name" value="Cadherin-like"/>
    <property type="match status" value="1"/>
</dbReference>
<dbReference type="PANTHER" id="PTHR45982:SF1">
    <property type="entry name" value="REGULATOR OF CHROMOSOME CONDENSATION"/>
    <property type="match status" value="1"/>
</dbReference>
<dbReference type="SUPFAM" id="SSF50985">
    <property type="entry name" value="RCC1/BLIP-II"/>
    <property type="match status" value="1"/>
</dbReference>
<evidence type="ECO:0000313" key="1">
    <source>
        <dbReference type="EMBL" id="CAB3932966.1"/>
    </source>
</evidence>
<dbReference type="InterPro" id="IPR009091">
    <property type="entry name" value="RCC1/BLIP-II"/>
</dbReference>
<dbReference type="InterPro" id="IPR013783">
    <property type="entry name" value="Ig-like_fold"/>
</dbReference>
<organism evidence="1 2">
    <name type="scientific">Achromobacter insolitus</name>
    <dbReference type="NCBI Taxonomy" id="217204"/>
    <lineage>
        <taxon>Bacteria</taxon>
        <taxon>Pseudomonadati</taxon>
        <taxon>Pseudomonadota</taxon>
        <taxon>Betaproteobacteria</taxon>
        <taxon>Burkholderiales</taxon>
        <taxon>Alcaligenaceae</taxon>
        <taxon>Achromobacter</taxon>
    </lineage>
</organism>
<dbReference type="AlphaFoldDB" id="A0A6S7FBH2"/>
<dbReference type="PROSITE" id="PS50012">
    <property type="entry name" value="RCC1_3"/>
    <property type="match status" value="2"/>
</dbReference>
<dbReference type="Pfam" id="PF13540">
    <property type="entry name" value="RCC1_2"/>
    <property type="match status" value="1"/>
</dbReference>
<dbReference type="GO" id="GO:0005737">
    <property type="term" value="C:cytoplasm"/>
    <property type="evidence" value="ECO:0007669"/>
    <property type="project" value="TreeGrafter"/>
</dbReference>
<dbReference type="Gene3D" id="2.60.40.10">
    <property type="entry name" value="Immunoglobulins"/>
    <property type="match status" value="1"/>
</dbReference>
<dbReference type="EMBL" id="CADILH010000004">
    <property type="protein sequence ID" value="CAB3932966.1"/>
    <property type="molecule type" value="Genomic_DNA"/>
</dbReference>
<dbReference type="Proteomes" id="UP000494183">
    <property type="component" value="Unassembled WGS sequence"/>
</dbReference>
<dbReference type="Pfam" id="PF05345">
    <property type="entry name" value="He_PIG"/>
    <property type="match status" value="2"/>
</dbReference>
<protein>
    <submittedName>
        <fullName evidence="1">Uncharacterized protein</fullName>
    </submittedName>
</protein>